<feature type="transmembrane region" description="Helical" evidence="4">
    <location>
        <begin position="37"/>
        <end position="63"/>
    </location>
</feature>
<feature type="region of interest" description="Disordered" evidence="3">
    <location>
        <begin position="68"/>
        <end position="95"/>
    </location>
</feature>
<evidence type="ECO:0000313" key="5">
    <source>
        <dbReference type="EMBL" id="KAB2353587.1"/>
    </source>
</evidence>
<keyword evidence="4" id="KW-1133">Transmembrane helix</keyword>
<dbReference type="GO" id="GO:0016787">
    <property type="term" value="F:hydrolase activity"/>
    <property type="evidence" value="ECO:0007669"/>
    <property type="project" value="UniProtKB-KW"/>
</dbReference>
<dbReference type="CDD" id="cd05830">
    <property type="entry name" value="Sortase_E"/>
    <property type="match status" value="1"/>
</dbReference>
<evidence type="ECO:0000313" key="6">
    <source>
        <dbReference type="Proteomes" id="UP000483004"/>
    </source>
</evidence>
<dbReference type="OrthoDB" id="5242879at2"/>
<feature type="active site" description="Acyl-thioester intermediate" evidence="2">
    <location>
        <position position="221"/>
    </location>
</feature>
<dbReference type="EMBL" id="WBMR01000405">
    <property type="protein sequence ID" value="KAB2353587.1"/>
    <property type="molecule type" value="Genomic_DNA"/>
</dbReference>
<dbReference type="InterPro" id="IPR005754">
    <property type="entry name" value="Sortase"/>
</dbReference>
<keyword evidence="4" id="KW-0812">Transmembrane</keyword>
<dbReference type="SUPFAM" id="SSF63817">
    <property type="entry name" value="Sortase"/>
    <property type="match status" value="1"/>
</dbReference>
<evidence type="ECO:0000256" key="3">
    <source>
        <dbReference type="SAM" id="MobiDB-lite"/>
    </source>
</evidence>
<protein>
    <submittedName>
        <fullName evidence="5">Class E sortase</fullName>
    </submittedName>
</protein>
<feature type="compositionally biased region" description="Low complexity" evidence="3">
    <location>
        <begin position="23"/>
        <end position="33"/>
    </location>
</feature>
<reference evidence="5 6" key="1">
    <citation type="submission" date="2019-09" db="EMBL/GenBank/DDBJ databases">
        <title>Actinomadura physcomitrii sp. nov., a novel actinomycete isolated from moss [Physcomitrium sphaericum (Ludw) Fuernr].</title>
        <authorList>
            <person name="Liu C."/>
            <person name="Zhuang X."/>
        </authorList>
    </citation>
    <scope>NUCLEOTIDE SEQUENCE [LARGE SCALE GENOMIC DNA]</scope>
    <source>
        <strain evidence="5 6">CYP1-1B</strain>
    </source>
</reference>
<dbReference type="Gene3D" id="2.40.260.10">
    <property type="entry name" value="Sortase"/>
    <property type="match status" value="1"/>
</dbReference>
<evidence type="ECO:0000256" key="1">
    <source>
        <dbReference type="ARBA" id="ARBA00022801"/>
    </source>
</evidence>
<evidence type="ECO:0000256" key="2">
    <source>
        <dbReference type="PIRSR" id="PIRSR605754-1"/>
    </source>
</evidence>
<organism evidence="5 6">
    <name type="scientific">Actinomadura montaniterrae</name>
    <dbReference type="NCBI Taxonomy" id="1803903"/>
    <lineage>
        <taxon>Bacteria</taxon>
        <taxon>Bacillati</taxon>
        <taxon>Actinomycetota</taxon>
        <taxon>Actinomycetes</taxon>
        <taxon>Streptosporangiales</taxon>
        <taxon>Thermomonosporaceae</taxon>
        <taxon>Actinomadura</taxon>
    </lineage>
</organism>
<dbReference type="Proteomes" id="UP000483004">
    <property type="component" value="Unassembled WGS sequence"/>
</dbReference>
<evidence type="ECO:0000256" key="4">
    <source>
        <dbReference type="SAM" id="Phobius"/>
    </source>
</evidence>
<keyword evidence="6" id="KW-1185">Reference proteome</keyword>
<proteinExistence type="predicted"/>
<comment type="caution">
    <text evidence="5">The sequence shown here is derived from an EMBL/GenBank/DDBJ whole genome shotgun (WGS) entry which is preliminary data.</text>
</comment>
<accession>A0A6L3VE48</accession>
<name>A0A6L3VE48_9ACTN</name>
<dbReference type="NCBIfam" id="TIGR01076">
    <property type="entry name" value="sortase_fam"/>
    <property type="match status" value="1"/>
</dbReference>
<feature type="region of interest" description="Disordered" evidence="3">
    <location>
        <begin position="1"/>
        <end position="33"/>
    </location>
</feature>
<keyword evidence="4" id="KW-0472">Membrane</keyword>
<gene>
    <name evidence="5" type="ORF">F9B16_49500</name>
</gene>
<feature type="active site" description="Proton donor/acceptor" evidence="2">
    <location>
        <position position="153"/>
    </location>
</feature>
<feature type="compositionally biased region" description="Polar residues" evidence="3">
    <location>
        <begin position="71"/>
        <end position="83"/>
    </location>
</feature>
<keyword evidence="1" id="KW-0378">Hydrolase</keyword>
<dbReference type="InterPro" id="IPR023365">
    <property type="entry name" value="Sortase_dom-sf"/>
</dbReference>
<dbReference type="AlphaFoldDB" id="A0A6L3VE48"/>
<dbReference type="Pfam" id="PF04203">
    <property type="entry name" value="Sortase"/>
    <property type="match status" value="1"/>
</dbReference>
<dbReference type="InterPro" id="IPR042003">
    <property type="entry name" value="Sortase_E"/>
</dbReference>
<sequence length="239" mass="25495">MQEAKAVNEGTANDGRRDGRARGGTALRRPPARTRPAAALLAAGCLMAAGCMAAAGCVVAAGIPAAHAAPSGTSAGESGQTARHTAMPAGRYSGRRAARPRIGKVIATITIKRIHLKIKVREGVSERMLSKGVGHYPRTALPGATGNAVLLGHRTTWLHPFGRLDQLRRGDRIVLKAHHKTYVYRVRGRHIIKPTDRRALEPVPFKPGKAPDGAYVTLISCTPKGSDRHRIVVVGKMRK</sequence>